<proteinExistence type="predicted"/>
<evidence type="ECO:0000313" key="1">
    <source>
        <dbReference type="EMBL" id="CAG9853828.1"/>
    </source>
</evidence>
<evidence type="ECO:0000313" key="2">
    <source>
        <dbReference type="Proteomes" id="UP001153712"/>
    </source>
</evidence>
<dbReference type="Proteomes" id="UP001153712">
    <property type="component" value="Chromosome 1"/>
</dbReference>
<gene>
    <name evidence="1" type="ORF">PHYEVI_LOCUS295</name>
</gene>
<organism evidence="1 2">
    <name type="scientific">Phyllotreta striolata</name>
    <name type="common">Striped flea beetle</name>
    <name type="synonym">Crioceris striolata</name>
    <dbReference type="NCBI Taxonomy" id="444603"/>
    <lineage>
        <taxon>Eukaryota</taxon>
        <taxon>Metazoa</taxon>
        <taxon>Ecdysozoa</taxon>
        <taxon>Arthropoda</taxon>
        <taxon>Hexapoda</taxon>
        <taxon>Insecta</taxon>
        <taxon>Pterygota</taxon>
        <taxon>Neoptera</taxon>
        <taxon>Endopterygota</taxon>
        <taxon>Coleoptera</taxon>
        <taxon>Polyphaga</taxon>
        <taxon>Cucujiformia</taxon>
        <taxon>Chrysomeloidea</taxon>
        <taxon>Chrysomelidae</taxon>
        <taxon>Galerucinae</taxon>
        <taxon>Alticini</taxon>
        <taxon>Phyllotreta</taxon>
    </lineage>
</organism>
<protein>
    <submittedName>
        <fullName evidence="1">Uncharacterized protein</fullName>
    </submittedName>
</protein>
<name>A0A9N9T9G8_PHYSR</name>
<accession>A0A9N9T9G8</accession>
<sequence length="38" mass="4651">MQVLLDRMLCFKIAGKRALESRKEFSRHLTRIYLQLRE</sequence>
<dbReference type="EMBL" id="OU900094">
    <property type="protein sequence ID" value="CAG9853828.1"/>
    <property type="molecule type" value="Genomic_DNA"/>
</dbReference>
<keyword evidence="2" id="KW-1185">Reference proteome</keyword>
<reference evidence="1" key="1">
    <citation type="submission" date="2022-01" db="EMBL/GenBank/DDBJ databases">
        <authorList>
            <person name="King R."/>
        </authorList>
    </citation>
    <scope>NUCLEOTIDE SEQUENCE</scope>
</reference>
<dbReference type="AlphaFoldDB" id="A0A9N9T9G8"/>